<dbReference type="GO" id="GO:0005634">
    <property type="term" value="C:nucleus"/>
    <property type="evidence" value="ECO:0007669"/>
    <property type="project" value="UniProtKB-SubCell"/>
</dbReference>
<dbReference type="PANTHER" id="PTHR46010:SF1">
    <property type="entry name" value="PROTEIN IWS1 HOMOLOG"/>
    <property type="match status" value="1"/>
</dbReference>
<evidence type="ECO:0000256" key="7">
    <source>
        <dbReference type="ARBA" id="ARBA00023242"/>
    </source>
</evidence>
<comment type="similarity">
    <text evidence="8">Belongs to the IWS1 family.</text>
</comment>
<dbReference type="GO" id="GO:0016973">
    <property type="term" value="P:poly(A)+ mRNA export from nucleus"/>
    <property type="evidence" value="ECO:0007669"/>
    <property type="project" value="TreeGrafter"/>
</dbReference>
<evidence type="ECO:0000256" key="10">
    <source>
        <dbReference type="SAM" id="MobiDB-lite"/>
    </source>
</evidence>
<dbReference type="Proteomes" id="UP001432322">
    <property type="component" value="Unassembled WGS sequence"/>
</dbReference>
<dbReference type="GO" id="GO:0006397">
    <property type="term" value="P:mRNA processing"/>
    <property type="evidence" value="ECO:0007669"/>
    <property type="project" value="UniProtKB-KW"/>
</dbReference>
<feature type="non-terminal residue" evidence="12">
    <location>
        <position position="1"/>
    </location>
</feature>
<evidence type="ECO:0000313" key="12">
    <source>
        <dbReference type="EMBL" id="GMT31678.1"/>
    </source>
</evidence>
<keyword evidence="13" id="KW-1185">Reference proteome</keyword>
<reference evidence="12" key="1">
    <citation type="submission" date="2023-10" db="EMBL/GenBank/DDBJ databases">
        <title>Genome assembly of Pristionchus species.</title>
        <authorList>
            <person name="Yoshida K."/>
            <person name="Sommer R.J."/>
        </authorList>
    </citation>
    <scope>NUCLEOTIDE SEQUENCE</scope>
    <source>
        <strain evidence="12">RS5133</strain>
    </source>
</reference>
<dbReference type="InterPro" id="IPR017923">
    <property type="entry name" value="TFIIS_N"/>
</dbReference>
<gene>
    <name evidence="12" type="ORF">PFISCL1PPCAC_22975</name>
</gene>
<feature type="domain" description="TFIIS N-terminal" evidence="11">
    <location>
        <begin position="371"/>
        <end position="449"/>
    </location>
</feature>
<evidence type="ECO:0000256" key="6">
    <source>
        <dbReference type="ARBA" id="ARBA00023187"/>
    </source>
</evidence>
<dbReference type="PANTHER" id="PTHR46010">
    <property type="entry name" value="PROTEIN IWS1 HOMOLOG"/>
    <property type="match status" value="1"/>
</dbReference>
<accession>A0AAV5WN36</accession>
<evidence type="ECO:0000256" key="3">
    <source>
        <dbReference type="ARBA" id="ARBA00022816"/>
    </source>
</evidence>
<dbReference type="PROSITE" id="PS51319">
    <property type="entry name" value="TFIIS_N"/>
    <property type="match status" value="1"/>
</dbReference>
<protein>
    <recommendedName>
        <fullName evidence="11">TFIIS N-terminal domain-containing protein</fullName>
    </recommendedName>
</protein>
<dbReference type="EMBL" id="BTSY01000006">
    <property type="protein sequence ID" value="GMT31678.1"/>
    <property type="molecule type" value="Genomic_DNA"/>
</dbReference>
<feature type="region of interest" description="Disordered" evidence="10">
    <location>
        <begin position="1"/>
        <end position="276"/>
    </location>
</feature>
<keyword evidence="2" id="KW-0507">mRNA processing</keyword>
<dbReference type="InterPro" id="IPR035441">
    <property type="entry name" value="TFIIS/LEDGF_dom_sf"/>
</dbReference>
<feature type="compositionally biased region" description="Acidic residues" evidence="10">
    <location>
        <begin position="194"/>
        <end position="206"/>
    </location>
</feature>
<feature type="compositionally biased region" description="Basic and acidic residues" evidence="10">
    <location>
        <begin position="254"/>
        <end position="275"/>
    </location>
</feature>
<comment type="subcellular location">
    <subcellularLocation>
        <location evidence="9">Nucleus</location>
    </subcellularLocation>
</comment>
<dbReference type="AlphaFoldDB" id="A0AAV5WN36"/>
<dbReference type="FunFam" id="1.20.930.10:FF:000001">
    <property type="entry name" value="IWS1, SUPT6H interacting protein"/>
    <property type="match status" value="1"/>
</dbReference>
<evidence type="ECO:0000256" key="9">
    <source>
        <dbReference type="PROSITE-ProRule" id="PRU00649"/>
    </source>
</evidence>
<evidence type="ECO:0000256" key="2">
    <source>
        <dbReference type="ARBA" id="ARBA00022664"/>
    </source>
</evidence>
<feature type="compositionally biased region" description="Basic and acidic residues" evidence="10">
    <location>
        <begin position="207"/>
        <end position="218"/>
    </location>
</feature>
<proteinExistence type="inferred from homology"/>
<sequence>QMSDDGEHPVESPQDYQPQSPLAEEAYVPQSPVAQAEYDENAPVSPTPEEDEENNADEATQESAGDEDEESQEQPNSPHTPAEVEEEEEKEEFTARDEEGSERGEEENVNYAPVSPVMEDNEEQEAVDYAPASPAMDSGEQPVDEDSLESPSKARKRAIIDSDEEEEQPTQSGGEEEDEERDEKPVIRKRVLDSDESGDEKEGEDGEVVKVKKERIEGLEEDEGEGEADEQEVGNLMANIFGDESDEEGGGGGEGRKEKRAADSDEDMGTLRRDDEEGNMEWDFDVMLRNKKSEKKKRRKKGRDGGMDIINDDDGAIEGLVNAMKKAASEDRHSNAERRPATRKRQMLATVKTMLLKSDLVETMIDGGMMSAISEWLAPLPDKSLPALEIRSELLKILQGFARLDQGVLKQSGLGKAVMMLFKHPRETRDNKKLAHKLISDWARPIFQIDTDFRSMSREERMERDLAHMPEAKKRRMSSDDGPSTSSGKGGFKDIQEDLRPGMKGYIGRARVPKISSKDYVVRPASNVEGTFKGEKKSKGNERLDRATRDFKERNKAFIAKRAIGVSIEGRRMEI</sequence>
<feature type="compositionally biased region" description="Basic and acidic residues" evidence="10">
    <location>
        <begin position="92"/>
        <end position="103"/>
    </location>
</feature>
<feature type="compositionally biased region" description="Acidic residues" evidence="10">
    <location>
        <begin position="161"/>
        <end position="181"/>
    </location>
</feature>
<feature type="compositionally biased region" description="Acidic residues" evidence="10">
    <location>
        <begin position="48"/>
        <end position="72"/>
    </location>
</feature>
<keyword evidence="7 9" id="KW-0539">Nucleus</keyword>
<feature type="compositionally biased region" description="Basic and acidic residues" evidence="10">
    <location>
        <begin position="182"/>
        <end position="193"/>
    </location>
</feature>
<keyword evidence="5" id="KW-0804">Transcription</keyword>
<evidence type="ECO:0000256" key="1">
    <source>
        <dbReference type="ARBA" id="ARBA00022448"/>
    </source>
</evidence>
<evidence type="ECO:0000256" key="4">
    <source>
        <dbReference type="ARBA" id="ARBA00023015"/>
    </source>
</evidence>
<keyword evidence="6" id="KW-0508">mRNA splicing</keyword>
<dbReference type="GO" id="GO:0008380">
    <property type="term" value="P:RNA splicing"/>
    <property type="evidence" value="ECO:0007669"/>
    <property type="project" value="UniProtKB-KW"/>
</dbReference>
<feature type="compositionally biased region" description="Acidic residues" evidence="10">
    <location>
        <begin position="219"/>
        <end position="232"/>
    </location>
</feature>
<keyword evidence="1" id="KW-0813">Transport</keyword>
<dbReference type="Pfam" id="PF08711">
    <property type="entry name" value="Med26"/>
    <property type="match status" value="1"/>
</dbReference>
<keyword evidence="4" id="KW-0805">Transcription regulation</keyword>
<comment type="caution">
    <text evidence="12">The sequence shown here is derived from an EMBL/GenBank/DDBJ whole genome shotgun (WGS) entry which is preliminary data.</text>
</comment>
<keyword evidence="3" id="KW-0509">mRNA transport</keyword>
<dbReference type="Gene3D" id="1.20.930.10">
    <property type="entry name" value="Conserved domain common to transcription factors TFIIS, elongin A, CRSP70"/>
    <property type="match status" value="1"/>
</dbReference>
<feature type="compositionally biased region" description="Basic and acidic residues" evidence="10">
    <location>
        <begin position="1"/>
        <end position="10"/>
    </location>
</feature>
<evidence type="ECO:0000256" key="8">
    <source>
        <dbReference type="ARBA" id="ARBA00037992"/>
    </source>
</evidence>
<feature type="region of interest" description="Disordered" evidence="10">
    <location>
        <begin position="460"/>
        <end position="498"/>
    </location>
</feature>
<feature type="compositionally biased region" description="Basic and acidic residues" evidence="10">
    <location>
        <begin position="460"/>
        <end position="472"/>
    </location>
</feature>
<organism evidence="12 13">
    <name type="scientific">Pristionchus fissidentatus</name>
    <dbReference type="NCBI Taxonomy" id="1538716"/>
    <lineage>
        <taxon>Eukaryota</taxon>
        <taxon>Metazoa</taxon>
        <taxon>Ecdysozoa</taxon>
        <taxon>Nematoda</taxon>
        <taxon>Chromadorea</taxon>
        <taxon>Rhabditida</taxon>
        <taxon>Rhabditina</taxon>
        <taxon>Diplogasteromorpha</taxon>
        <taxon>Diplogasteroidea</taxon>
        <taxon>Neodiplogasteridae</taxon>
        <taxon>Pristionchus</taxon>
    </lineage>
</organism>
<evidence type="ECO:0000256" key="5">
    <source>
        <dbReference type="ARBA" id="ARBA00023163"/>
    </source>
</evidence>
<evidence type="ECO:0000259" key="11">
    <source>
        <dbReference type="PROSITE" id="PS51319"/>
    </source>
</evidence>
<evidence type="ECO:0000313" key="13">
    <source>
        <dbReference type="Proteomes" id="UP001432322"/>
    </source>
</evidence>
<name>A0AAV5WN36_9BILA</name>
<dbReference type="InterPro" id="IPR051037">
    <property type="entry name" value="RNAPII_TF_IWS1"/>
</dbReference>